<comment type="caution">
    <text evidence="3">The sequence shown here is derived from an EMBL/GenBank/DDBJ whole genome shotgun (WGS) entry which is preliminary data.</text>
</comment>
<dbReference type="Pfam" id="PF00462">
    <property type="entry name" value="Glutaredoxin"/>
    <property type="match status" value="1"/>
</dbReference>
<dbReference type="EMBL" id="PYDT01000002">
    <property type="protein sequence ID" value="THU68930.1"/>
    <property type="molecule type" value="Genomic_DNA"/>
</dbReference>
<evidence type="ECO:0000256" key="1">
    <source>
        <dbReference type="SAM" id="MobiDB-lite"/>
    </source>
</evidence>
<name>A0A4S8K2F6_MUSBA</name>
<dbReference type="Pfam" id="PF23733">
    <property type="entry name" value="GRXCR1-2_C"/>
    <property type="match status" value="1"/>
</dbReference>
<dbReference type="PANTHER" id="PTHR45669:SF60">
    <property type="entry name" value="GLUTAREDOXIN FAMILY PROTEIN, EXPRESSED"/>
    <property type="match status" value="1"/>
</dbReference>
<proteinExistence type="predicted"/>
<dbReference type="InterPro" id="IPR036249">
    <property type="entry name" value="Thioredoxin-like_sf"/>
</dbReference>
<dbReference type="CDD" id="cd03031">
    <property type="entry name" value="GRX_GRX_like"/>
    <property type="match status" value="1"/>
</dbReference>
<keyword evidence="4" id="KW-1185">Reference proteome</keyword>
<protein>
    <recommendedName>
        <fullName evidence="2">Glutaredoxin domain-containing protein</fullName>
    </recommendedName>
</protein>
<dbReference type="PROSITE" id="PS51354">
    <property type="entry name" value="GLUTAREDOXIN_2"/>
    <property type="match status" value="1"/>
</dbReference>
<dbReference type="STRING" id="52838.A0A4S8K2F6"/>
<reference evidence="3 4" key="1">
    <citation type="journal article" date="2019" name="Nat. Plants">
        <title>Genome sequencing of Musa balbisiana reveals subgenome evolution and function divergence in polyploid bananas.</title>
        <authorList>
            <person name="Yao X."/>
        </authorList>
    </citation>
    <scope>NUCLEOTIDE SEQUENCE [LARGE SCALE GENOMIC DNA]</scope>
    <source>
        <strain evidence="4">cv. DH-PKW</strain>
        <tissue evidence="3">Leaves</tissue>
    </source>
</reference>
<dbReference type="Proteomes" id="UP000317650">
    <property type="component" value="Chromosome 8"/>
</dbReference>
<sequence length="329" mass="36581">MGSEMDTTRDVISKPNKQIRCHTRDIFVCGIYYVAYPSGLCRSVSVPSKSPPSFAESPPVLCRSLHRSSSFRYDPPPSSPPSSCRSPGAETPATSSPLLSTTSLALQTLEALDPLIAFISLFALMAEPPCGFPISDYFSSFASNFKNPFPSLRSFSFHHHHHLRPSLRTLVNLFAEEPKRPKLVLYTTSLRGIRRTFEDCCAVRAILRGLRVAVDERDVSMDVSFRIELQSLLGKGRPLALPQVFIENRWLGGVEEIWQMNEAGELGRRLEGVAAQDPTFVCDGCGGARFLPCSYCHGSQKVFVEKEGRKRRCDECNENGLVRCLHCCS</sequence>
<evidence type="ECO:0000313" key="4">
    <source>
        <dbReference type="Proteomes" id="UP000317650"/>
    </source>
</evidence>
<gene>
    <name evidence="3" type="ORF">C4D60_Mb08t09030</name>
</gene>
<dbReference type="SUPFAM" id="SSF52833">
    <property type="entry name" value="Thioredoxin-like"/>
    <property type="match status" value="1"/>
</dbReference>
<evidence type="ECO:0000259" key="2">
    <source>
        <dbReference type="Pfam" id="PF00462"/>
    </source>
</evidence>
<dbReference type="PANTHER" id="PTHR45669">
    <property type="entry name" value="GLUTAREDOXIN DOMAIN-CONTAINING CYSTEINE-RICH PROTEIN CG12206-RELATED"/>
    <property type="match status" value="1"/>
</dbReference>
<feature type="compositionally biased region" description="Low complexity" evidence="1">
    <location>
        <begin position="81"/>
        <end position="97"/>
    </location>
</feature>
<dbReference type="AlphaFoldDB" id="A0A4S8K2F6"/>
<feature type="domain" description="Glutaredoxin" evidence="2">
    <location>
        <begin position="184"/>
        <end position="249"/>
    </location>
</feature>
<feature type="region of interest" description="Disordered" evidence="1">
    <location>
        <begin position="71"/>
        <end position="97"/>
    </location>
</feature>
<evidence type="ECO:0000313" key="3">
    <source>
        <dbReference type="EMBL" id="THU68930.1"/>
    </source>
</evidence>
<organism evidence="3 4">
    <name type="scientific">Musa balbisiana</name>
    <name type="common">Banana</name>
    <dbReference type="NCBI Taxonomy" id="52838"/>
    <lineage>
        <taxon>Eukaryota</taxon>
        <taxon>Viridiplantae</taxon>
        <taxon>Streptophyta</taxon>
        <taxon>Embryophyta</taxon>
        <taxon>Tracheophyta</taxon>
        <taxon>Spermatophyta</taxon>
        <taxon>Magnoliopsida</taxon>
        <taxon>Liliopsida</taxon>
        <taxon>Zingiberales</taxon>
        <taxon>Musaceae</taxon>
        <taxon>Musa</taxon>
    </lineage>
</organism>
<accession>A0A4S8K2F6</accession>
<dbReference type="Gene3D" id="3.40.30.10">
    <property type="entry name" value="Glutaredoxin"/>
    <property type="match status" value="1"/>
</dbReference>
<dbReference type="InterPro" id="IPR002109">
    <property type="entry name" value="Glutaredoxin"/>
</dbReference>